<feature type="compositionally biased region" description="Low complexity" evidence="1">
    <location>
        <begin position="69"/>
        <end position="81"/>
    </location>
</feature>
<feature type="region of interest" description="Disordered" evidence="1">
    <location>
        <begin position="26"/>
        <end position="134"/>
    </location>
</feature>
<evidence type="ECO:0000256" key="1">
    <source>
        <dbReference type="SAM" id="MobiDB-lite"/>
    </source>
</evidence>
<reference evidence="2 3" key="1">
    <citation type="submission" date="2018-02" db="EMBL/GenBank/DDBJ databases">
        <title>Draft genome sequence of Mycobacterium virginiense isolated from mud of a swine farm in Japan.</title>
        <authorList>
            <person name="Ohya K."/>
        </authorList>
    </citation>
    <scope>NUCLEOTIDE SEQUENCE [LARGE SCALE GENOMIC DNA]</scope>
    <source>
        <strain evidence="2 3">GF75</strain>
    </source>
</reference>
<comment type="caution">
    <text evidence="2">The sequence shown here is derived from an EMBL/GenBank/DDBJ whole genome shotgun (WGS) entry which is preliminary data.</text>
</comment>
<accession>A0A9X7IN84</accession>
<name>A0A9X7IN84_9MYCO</name>
<feature type="compositionally biased region" description="Polar residues" evidence="1">
    <location>
        <begin position="122"/>
        <end position="134"/>
    </location>
</feature>
<keyword evidence="3" id="KW-1185">Reference proteome</keyword>
<evidence type="ECO:0000313" key="3">
    <source>
        <dbReference type="Proteomes" id="UP000237911"/>
    </source>
</evidence>
<organism evidence="2 3">
    <name type="scientific">Mycolicibacter virginiensis</name>
    <dbReference type="NCBI Taxonomy" id="1795032"/>
    <lineage>
        <taxon>Bacteria</taxon>
        <taxon>Bacillati</taxon>
        <taxon>Actinomycetota</taxon>
        <taxon>Actinomycetes</taxon>
        <taxon>Mycobacteriales</taxon>
        <taxon>Mycobacteriaceae</taxon>
        <taxon>Mycolicibacter</taxon>
    </lineage>
</organism>
<dbReference type="AlphaFoldDB" id="A0A9X7IN84"/>
<gene>
    <name evidence="2" type="ORF">C5U48_10770</name>
</gene>
<sequence>MPTHTTNTTTATDATIATITADTTIAPQLIDTDRPSTTGATGAARAPDTTSTPEATNTEHEAGRTPSPTIATQATSQTIATRGAIKGTQHPINTGHTGRTDRARAPSTTGATKPEQADHITAGTTITASNQHIQ</sequence>
<evidence type="ECO:0000313" key="2">
    <source>
        <dbReference type="EMBL" id="PQM52307.1"/>
    </source>
</evidence>
<dbReference type="RefSeq" id="WP_046286008.1">
    <property type="nucleotide sequence ID" value="NZ_PUEV01000050.1"/>
</dbReference>
<proteinExistence type="predicted"/>
<dbReference type="Proteomes" id="UP000237911">
    <property type="component" value="Unassembled WGS sequence"/>
</dbReference>
<protein>
    <submittedName>
        <fullName evidence="2">Uncharacterized protein</fullName>
    </submittedName>
</protein>
<dbReference type="EMBL" id="PUEV01000050">
    <property type="protein sequence ID" value="PQM52307.1"/>
    <property type="molecule type" value="Genomic_DNA"/>
</dbReference>